<dbReference type="GO" id="GO:0005634">
    <property type="term" value="C:nucleus"/>
    <property type="evidence" value="ECO:0007669"/>
    <property type="project" value="UniProtKB-SubCell"/>
</dbReference>
<dbReference type="Gene3D" id="3.30.730.10">
    <property type="entry name" value="AP2/ERF domain"/>
    <property type="match status" value="1"/>
</dbReference>
<organism evidence="7 8">
    <name type="scientific">Zostera marina</name>
    <name type="common">Eelgrass</name>
    <dbReference type="NCBI Taxonomy" id="29655"/>
    <lineage>
        <taxon>Eukaryota</taxon>
        <taxon>Viridiplantae</taxon>
        <taxon>Streptophyta</taxon>
        <taxon>Embryophyta</taxon>
        <taxon>Tracheophyta</taxon>
        <taxon>Spermatophyta</taxon>
        <taxon>Magnoliopsida</taxon>
        <taxon>Liliopsida</taxon>
        <taxon>Zosteraceae</taxon>
        <taxon>Zostera</taxon>
    </lineage>
</organism>
<keyword evidence="2" id="KW-0805">Transcription regulation</keyword>
<dbReference type="InterPro" id="IPR044808">
    <property type="entry name" value="ERF_plant"/>
</dbReference>
<dbReference type="SMART" id="SM00380">
    <property type="entry name" value="AP2"/>
    <property type="match status" value="1"/>
</dbReference>
<evidence type="ECO:0000256" key="5">
    <source>
        <dbReference type="ARBA" id="ARBA00023242"/>
    </source>
</evidence>
<evidence type="ECO:0000259" key="6">
    <source>
        <dbReference type="PROSITE" id="PS51032"/>
    </source>
</evidence>
<dbReference type="GO" id="GO:0009873">
    <property type="term" value="P:ethylene-activated signaling pathway"/>
    <property type="evidence" value="ECO:0007669"/>
    <property type="project" value="InterPro"/>
</dbReference>
<dbReference type="FunFam" id="3.30.730.10:FF:000001">
    <property type="entry name" value="Ethylene-responsive transcription factor 2"/>
    <property type="match status" value="1"/>
</dbReference>
<keyword evidence="5" id="KW-0539">Nucleus</keyword>
<evidence type="ECO:0000313" key="7">
    <source>
        <dbReference type="EMBL" id="KMZ74123.1"/>
    </source>
</evidence>
<dbReference type="GO" id="GO:0003677">
    <property type="term" value="F:DNA binding"/>
    <property type="evidence" value="ECO:0007669"/>
    <property type="project" value="UniProtKB-KW"/>
</dbReference>
<evidence type="ECO:0000256" key="4">
    <source>
        <dbReference type="ARBA" id="ARBA00023163"/>
    </source>
</evidence>
<dbReference type="Proteomes" id="UP000036987">
    <property type="component" value="Unassembled WGS sequence"/>
</dbReference>
<dbReference type="CDD" id="cd00018">
    <property type="entry name" value="AP2"/>
    <property type="match status" value="1"/>
</dbReference>
<dbReference type="GO" id="GO:0003700">
    <property type="term" value="F:DNA-binding transcription factor activity"/>
    <property type="evidence" value="ECO:0007669"/>
    <property type="project" value="InterPro"/>
</dbReference>
<feature type="domain" description="AP2/ERF" evidence="6">
    <location>
        <begin position="38"/>
        <end position="95"/>
    </location>
</feature>
<name>A0A0K9PYL3_ZOSMR</name>
<comment type="subcellular location">
    <subcellularLocation>
        <location evidence="1">Nucleus</location>
    </subcellularLocation>
</comment>
<evidence type="ECO:0000256" key="1">
    <source>
        <dbReference type="ARBA" id="ARBA00004123"/>
    </source>
</evidence>
<gene>
    <name evidence="7" type="ORF">ZOSMA_135G00520</name>
</gene>
<sequence length="185" mass="21230">MCGGAVLSDLIISGNSRKREETKIVGKKRGRDGGKKNLYRGIRQRPWGKWAAEIRDPVKGVRVWLGTFQTAEEAARAYDRESIRIRGKKAKVNFPNEEFNFNFTEIAQSPILTVTTPEVTEKEKEEKTNKSNWVSSDQLREIEGYMKFLDEMPYQQEIYGDVCSQATGDFNSQLWNFDDILPLSI</sequence>
<evidence type="ECO:0000256" key="3">
    <source>
        <dbReference type="ARBA" id="ARBA00023125"/>
    </source>
</evidence>
<reference evidence="8" key="1">
    <citation type="journal article" date="2016" name="Nature">
        <title>The genome of the seagrass Zostera marina reveals angiosperm adaptation to the sea.</title>
        <authorList>
            <person name="Olsen J.L."/>
            <person name="Rouze P."/>
            <person name="Verhelst B."/>
            <person name="Lin Y.-C."/>
            <person name="Bayer T."/>
            <person name="Collen J."/>
            <person name="Dattolo E."/>
            <person name="De Paoli E."/>
            <person name="Dittami S."/>
            <person name="Maumus F."/>
            <person name="Michel G."/>
            <person name="Kersting A."/>
            <person name="Lauritano C."/>
            <person name="Lohaus R."/>
            <person name="Toepel M."/>
            <person name="Tonon T."/>
            <person name="Vanneste K."/>
            <person name="Amirebrahimi M."/>
            <person name="Brakel J."/>
            <person name="Bostroem C."/>
            <person name="Chovatia M."/>
            <person name="Grimwood J."/>
            <person name="Jenkins J.W."/>
            <person name="Jueterbock A."/>
            <person name="Mraz A."/>
            <person name="Stam W.T."/>
            <person name="Tice H."/>
            <person name="Bornberg-Bauer E."/>
            <person name="Green P.J."/>
            <person name="Pearson G.A."/>
            <person name="Procaccini G."/>
            <person name="Duarte C.M."/>
            <person name="Schmutz J."/>
            <person name="Reusch T.B.H."/>
            <person name="Van de Peer Y."/>
        </authorList>
    </citation>
    <scope>NUCLEOTIDE SEQUENCE [LARGE SCALE GENOMIC DNA]</scope>
    <source>
        <strain evidence="8">cv. Finnish</strain>
    </source>
</reference>
<protein>
    <recommendedName>
        <fullName evidence="6">AP2/ERF domain-containing protein</fullName>
    </recommendedName>
</protein>
<dbReference type="EMBL" id="LFYR01000429">
    <property type="protein sequence ID" value="KMZ74123.1"/>
    <property type="molecule type" value="Genomic_DNA"/>
</dbReference>
<dbReference type="InterPro" id="IPR001471">
    <property type="entry name" value="AP2/ERF_dom"/>
</dbReference>
<dbReference type="PROSITE" id="PS51032">
    <property type="entry name" value="AP2_ERF"/>
    <property type="match status" value="1"/>
</dbReference>
<dbReference type="STRING" id="29655.A0A0K9PYL3"/>
<evidence type="ECO:0000313" key="8">
    <source>
        <dbReference type="Proteomes" id="UP000036987"/>
    </source>
</evidence>
<keyword evidence="4" id="KW-0804">Transcription</keyword>
<evidence type="ECO:0000256" key="2">
    <source>
        <dbReference type="ARBA" id="ARBA00023015"/>
    </source>
</evidence>
<dbReference type="Pfam" id="PF00847">
    <property type="entry name" value="AP2"/>
    <property type="match status" value="1"/>
</dbReference>
<dbReference type="InterPro" id="IPR036955">
    <property type="entry name" value="AP2/ERF_dom_sf"/>
</dbReference>
<proteinExistence type="predicted"/>
<accession>A0A0K9PYL3</accession>
<dbReference type="InterPro" id="IPR016177">
    <property type="entry name" value="DNA-bd_dom_sf"/>
</dbReference>
<dbReference type="OrthoDB" id="10038011at2759"/>
<dbReference type="PRINTS" id="PR00367">
    <property type="entry name" value="ETHRSPELEMNT"/>
</dbReference>
<dbReference type="PANTHER" id="PTHR31190:SF496">
    <property type="entry name" value="AP2 DOMAIN CONTAINING PROTEIN, EXPRESSED"/>
    <property type="match status" value="1"/>
</dbReference>
<dbReference type="PANTHER" id="PTHR31190">
    <property type="entry name" value="DNA-BINDING DOMAIN"/>
    <property type="match status" value="1"/>
</dbReference>
<keyword evidence="8" id="KW-1185">Reference proteome</keyword>
<comment type="caution">
    <text evidence="7">The sequence shown here is derived from an EMBL/GenBank/DDBJ whole genome shotgun (WGS) entry which is preliminary data.</text>
</comment>
<dbReference type="AlphaFoldDB" id="A0A0K9PYL3"/>
<keyword evidence="3" id="KW-0238">DNA-binding</keyword>
<dbReference type="SUPFAM" id="SSF54171">
    <property type="entry name" value="DNA-binding domain"/>
    <property type="match status" value="1"/>
</dbReference>